<keyword evidence="3" id="KW-1185">Reference proteome</keyword>
<dbReference type="KEGG" id="cpc:Cpar_0968"/>
<evidence type="ECO:0000256" key="1">
    <source>
        <dbReference type="SAM" id="Phobius"/>
    </source>
</evidence>
<keyword evidence="1" id="KW-0472">Membrane</keyword>
<protein>
    <submittedName>
        <fullName evidence="2">Uncharacterized protein</fullName>
    </submittedName>
</protein>
<reference evidence="2" key="1">
    <citation type="submission" date="2008-06" db="EMBL/GenBank/DDBJ databases">
        <title>Complete sequence of Chlorobaculum parvum NCIB 8327.</title>
        <authorList>
            <consortium name="US DOE Joint Genome Institute"/>
            <person name="Lucas S."/>
            <person name="Copeland A."/>
            <person name="Lapidus A."/>
            <person name="Glavina del Rio T."/>
            <person name="Dalin E."/>
            <person name="Tice H."/>
            <person name="Bruce D."/>
            <person name="Goodwin L."/>
            <person name="Pitluck S."/>
            <person name="Schmutz J."/>
            <person name="Larimer F."/>
            <person name="Land M."/>
            <person name="Hauser L."/>
            <person name="Kyrpides N."/>
            <person name="Mikhailova N."/>
            <person name="Zhao F."/>
            <person name="Li T."/>
            <person name="Liu Z."/>
            <person name="Overmann J."/>
            <person name="Bryant D.A."/>
            <person name="Richardson P."/>
        </authorList>
    </citation>
    <scope>NUCLEOTIDE SEQUENCE [LARGE SCALE GENOMIC DNA]</scope>
    <source>
        <strain evidence="2">NCIB 8327</strain>
    </source>
</reference>
<feature type="transmembrane region" description="Helical" evidence="1">
    <location>
        <begin position="7"/>
        <end position="30"/>
    </location>
</feature>
<dbReference type="RefSeq" id="WP_012502209.1">
    <property type="nucleotide sequence ID" value="NC_011027.1"/>
</dbReference>
<dbReference type="STRING" id="517417.Cpar_0968"/>
<proteinExistence type="predicted"/>
<keyword evidence="1" id="KW-1133">Transmembrane helix</keyword>
<name>B3QN73_CHLP8</name>
<dbReference type="AlphaFoldDB" id="B3QN73"/>
<dbReference type="HOGENOM" id="CLU_1259579_0_0_10"/>
<feature type="transmembrane region" description="Helical" evidence="1">
    <location>
        <begin position="36"/>
        <end position="55"/>
    </location>
</feature>
<dbReference type="EMBL" id="CP001099">
    <property type="protein sequence ID" value="ACF11376.1"/>
    <property type="molecule type" value="Genomic_DNA"/>
</dbReference>
<keyword evidence="1" id="KW-0812">Transmembrane</keyword>
<feature type="transmembrane region" description="Helical" evidence="1">
    <location>
        <begin position="67"/>
        <end position="88"/>
    </location>
</feature>
<dbReference type="Proteomes" id="UP000008811">
    <property type="component" value="Chromosome"/>
</dbReference>
<evidence type="ECO:0000313" key="2">
    <source>
        <dbReference type="EMBL" id="ACF11376.1"/>
    </source>
</evidence>
<accession>B3QN73</accession>
<gene>
    <name evidence="2" type="ordered locus">Cpar_0968</name>
</gene>
<feature type="transmembrane region" description="Helical" evidence="1">
    <location>
        <begin position="94"/>
        <end position="115"/>
    </location>
</feature>
<sequence>MKQSWLWALLPLTVLLAVFGFFFALFPGLFFDSGMLFGSVTLMALAAASAVYSPVRGFVQGWSVPALVGTVIAALMLLVSASGVAMVLNGLHMGAMIAGLVTVVGFALLLVATGMDGAAMQRKAKSVPEQKAGPKEWAERLEAIGHQCARQEMKTRVLRLGGETRFLTESGSVDTIVDQHIGRALEELAQVVRSGDDQSAISMLSGIRSLFAQRENQLKP</sequence>
<organism evidence="2 3">
    <name type="scientific">Chlorobaculum parvum (strain DSM 263 / NCIMB 8327)</name>
    <name type="common">Chlorobium vibrioforme subsp. thiosulfatophilum</name>
    <dbReference type="NCBI Taxonomy" id="517417"/>
    <lineage>
        <taxon>Bacteria</taxon>
        <taxon>Pseudomonadati</taxon>
        <taxon>Chlorobiota</taxon>
        <taxon>Chlorobiia</taxon>
        <taxon>Chlorobiales</taxon>
        <taxon>Chlorobiaceae</taxon>
        <taxon>Chlorobaculum</taxon>
    </lineage>
</organism>
<evidence type="ECO:0000313" key="3">
    <source>
        <dbReference type="Proteomes" id="UP000008811"/>
    </source>
</evidence>
<dbReference type="OrthoDB" id="597769at2"/>